<dbReference type="RefSeq" id="WP_238808845.1">
    <property type="nucleotide sequence ID" value="NZ_CAKLPY010000011.1"/>
</dbReference>
<protein>
    <recommendedName>
        <fullName evidence="3">HEPN domain-containing protein</fullName>
    </recommendedName>
</protein>
<gene>
    <name evidence="1" type="ORF">EMA8858_04174</name>
</gene>
<keyword evidence="2" id="KW-1185">Reference proteome</keyword>
<dbReference type="EMBL" id="CAKLPY010000011">
    <property type="protein sequence ID" value="CAH0998039.1"/>
    <property type="molecule type" value="Genomic_DNA"/>
</dbReference>
<evidence type="ECO:0000313" key="2">
    <source>
        <dbReference type="Proteomes" id="UP000837932"/>
    </source>
</evidence>
<proteinExistence type="predicted"/>
<dbReference type="Gene3D" id="1.20.120.330">
    <property type="entry name" value="Nucleotidyltransferases domain 2"/>
    <property type="match status" value="1"/>
</dbReference>
<evidence type="ECO:0008006" key="3">
    <source>
        <dbReference type="Google" id="ProtNLM"/>
    </source>
</evidence>
<evidence type="ECO:0000313" key="1">
    <source>
        <dbReference type="EMBL" id="CAH0998039.1"/>
    </source>
</evidence>
<dbReference type="SUPFAM" id="SSF81593">
    <property type="entry name" value="Nucleotidyltransferase substrate binding subunit/domain"/>
    <property type="match status" value="1"/>
</dbReference>
<comment type="caution">
    <text evidence="1">The sequence shown here is derived from an EMBL/GenBank/DDBJ whole genome shotgun (WGS) entry which is preliminary data.</text>
</comment>
<dbReference type="Proteomes" id="UP000837932">
    <property type="component" value="Unassembled WGS sequence"/>
</dbReference>
<name>A0ABM9AW47_9BACT</name>
<reference evidence="1" key="1">
    <citation type="submission" date="2021-12" db="EMBL/GenBank/DDBJ databases">
        <authorList>
            <person name="Rodrigo-Torres L."/>
            <person name="Arahal R. D."/>
            <person name="Lucena T."/>
        </authorList>
    </citation>
    <scope>NUCLEOTIDE SEQUENCE</scope>
    <source>
        <strain evidence="1">CECT 8858</strain>
    </source>
</reference>
<accession>A0ABM9AW47</accession>
<sequence length="236" mass="27650">MSNHKTLSIPIERGRLIISYYINAYQDYLGARALLLDGLLPQGIVLANTAIEKYLKGILTIVNVKTPRNHDISTKRYFNVLKNQFRTLHNSINWEFIAFLSKAYRIRYIDDLEGNFNIAIIRYKTLAELDFLVSQIEEKFEIGEATKQNKYEVDKRSQNPLLLTLNYFLTGLDKTTLIERTDKVFEFRLMENREILQTDYLTNEVKNDNKFLYEALKPSENLSKTQFSLCFQPVNN</sequence>
<organism evidence="1 2">
    <name type="scientific">Emticicia aquatica</name>
    <dbReference type="NCBI Taxonomy" id="1681835"/>
    <lineage>
        <taxon>Bacteria</taxon>
        <taxon>Pseudomonadati</taxon>
        <taxon>Bacteroidota</taxon>
        <taxon>Cytophagia</taxon>
        <taxon>Cytophagales</taxon>
        <taxon>Leadbetterellaceae</taxon>
        <taxon>Emticicia</taxon>
    </lineage>
</organism>